<name>A0ABQ7B1L3_BRACR</name>
<proteinExistence type="predicted"/>
<keyword evidence="4" id="KW-1185">Reference proteome</keyword>
<accession>A0ABQ7B1L3</accession>
<protein>
    <submittedName>
        <fullName evidence="3">Uncharacterized protein</fullName>
    </submittedName>
</protein>
<feature type="transmembrane region" description="Helical" evidence="2">
    <location>
        <begin position="143"/>
        <end position="161"/>
    </location>
</feature>
<feature type="region of interest" description="Disordered" evidence="1">
    <location>
        <begin position="11"/>
        <end position="32"/>
    </location>
</feature>
<evidence type="ECO:0000313" key="4">
    <source>
        <dbReference type="Proteomes" id="UP000266723"/>
    </source>
</evidence>
<dbReference type="PANTHER" id="PTHR35475:SF1">
    <property type="entry name" value="WD REPEAT PROTEIN"/>
    <property type="match status" value="1"/>
</dbReference>
<keyword evidence="2" id="KW-1133">Transmembrane helix</keyword>
<reference evidence="3 4" key="1">
    <citation type="journal article" date="2020" name="BMC Genomics">
        <title>Intraspecific diversification of the crop wild relative Brassica cretica Lam. using demographic model selection.</title>
        <authorList>
            <person name="Kioukis A."/>
            <person name="Michalopoulou V.A."/>
            <person name="Briers L."/>
            <person name="Pirintsos S."/>
            <person name="Studholme D.J."/>
            <person name="Pavlidis P."/>
            <person name="Sarris P.F."/>
        </authorList>
    </citation>
    <scope>NUCLEOTIDE SEQUENCE [LARGE SCALE GENOMIC DNA]</scope>
    <source>
        <strain evidence="4">cv. PFS-1207/04</strain>
    </source>
</reference>
<dbReference type="PANTHER" id="PTHR35475">
    <property type="entry name" value="WD REPEAT PROTEIN"/>
    <property type="match status" value="1"/>
</dbReference>
<dbReference type="EMBL" id="QGKV02001556">
    <property type="protein sequence ID" value="KAF3520236.1"/>
    <property type="molecule type" value="Genomic_DNA"/>
</dbReference>
<feature type="transmembrane region" description="Helical" evidence="2">
    <location>
        <begin position="117"/>
        <end position="136"/>
    </location>
</feature>
<dbReference type="Proteomes" id="UP000266723">
    <property type="component" value="Unassembled WGS sequence"/>
</dbReference>
<gene>
    <name evidence="3" type="ORF">DY000_02063662</name>
</gene>
<feature type="transmembrane region" description="Helical" evidence="2">
    <location>
        <begin position="173"/>
        <end position="191"/>
    </location>
</feature>
<keyword evidence="2" id="KW-0812">Transmembrane</keyword>
<sequence length="281" mass="31960">MSIGAMQEIEETAPLLDDSQPNGESRSQSATTKVPEVEIHLYRCGKGPIDVFKSNLGGWEQDQLEVRAILEKYGLKSIFAFNVEKGRGVPIRFQRNGRSVLTYRDGATVYIDGEPQVISLFFLLSLLIVFDFEWTFDSMIQPITRIVLGVVIATLLITFLMKDPPAWIKNNISIGNFPPWVLACIVIVFTRARKRTRDFFRKIFLQCSVAAHLWAIILPRLGQQNLVLYNWSSLINWMLTDTPGLSNAKEATRPSSCLPHLDRKEQQTPQRCPCTHIRPLQ</sequence>
<organism evidence="3 4">
    <name type="scientific">Brassica cretica</name>
    <name type="common">Mustard</name>
    <dbReference type="NCBI Taxonomy" id="69181"/>
    <lineage>
        <taxon>Eukaryota</taxon>
        <taxon>Viridiplantae</taxon>
        <taxon>Streptophyta</taxon>
        <taxon>Embryophyta</taxon>
        <taxon>Tracheophyta</taxon>
        <taxon>Spermatophyta</taxon>
        <taxon>Magnoliopsida</taxon>
        <taxon>eudicotyledons</taxon>
        <taxon>Gunneridae</taxon>
        <taxon>Pentapetalae</taxon>
        <taxon>rosids</taxon>
        <taxon>malvids</taxon>
        <taxon>Brassicales</taxon>
        <taxon>Brassicaceae</taxon>
        <taxon>Brassiceae</taxon>
        <taxon>Brassica</taxon>
    </lineage>
</organism>
<evidence type="ECO:0000256" key="1">
    <source>
        <dbReference type="SAM" id="MobiDB-lite"/>
    </source>
</evidence>
<keyword evidence="2" id="KW-0472">Membrane</keyword>
<feature type="compositionally biased region" description="Polar residues" evidence="1">
    <location>
        <begin position="19"/>
        <end position="32"/>
    </location>
</feature>
<evidence type="ECO:0000256" key="2">
    <source>
        <dbReference type="SAM" id="Phobius"/>
    </source>
</evidence>
<comment type="caution">
    <text evidence="3">The sequence shown here is derived from an EMBL/GenBank/DDBJ whole genome shotgun (WGS) entry which is preliminary data.</text>
</comment>
<evidence type="ECO:0000313" key="3">
    <source>
        <dbReference type="EMBL" id="KAF3520236.1"/>
    </source>
</evidence>